<dbReference type="InterPro" id="IPR050492">
    <property type="entry name" value="Bact_metal-bind_prot9"/>
</dbReference>
<dbReference type="Pfam" id="PF01297">
    <property type="entry name" value="ZnuA"/>
    <property type="match status" value="1"/>
</dbReference>
<dbReference type="GO" id="GO:0046872">
    <property type="term" value="F:metal ion binding"/>
    <property type="evidence" value="ECO:0007669"/>
    <property type="project" value="UniProtKB-KW"/>
</dbReference>
<dbReference type="PRINTS" id="PR00690">
    <property type="entry name" value="ADHESNFAMILY"/>
</dbReference>
<dbReference type="InterPro" id="IPR006128">
    <property type="entry name" value="Lipoprotein_PsaA-like"/>
</dbReference>
<evidence type="ECO:0000256" key="1">
    <source>
        <dbReference type="ARBA" id="ARBA00004196"/>
    </source>
</evidence>
<keyword evidence="9" id="KW-1185">Reference proteome</keyword>
<accession>A0A931GKN1</accession>
<protein>
    <submittedName>
        <fullName evidence="8">Zinc/manganese transport system substrate-binding protein</fullName>
    </submittedName>
</protein>
<dbReference type="AlphaFoldDB" id="A0A931GKN1"/>
<evidence type="ECO:0000256" key="2">
    <source>
        <dbReference type="ARBA" id="ARBA00022448"/>
    </source>
</evidence>
<dbReference type="EMBL" id="JADOTZ010000001">
    <property type="protein sequence ID" value="MBG6083659.1"/>
    <property type="molecule type" value="Genomic_DNA"/>
</dbReference>
<feature type="chain" id="PRO_5038358358" evidence="7">
    <location>
        <begin position="20"/>
        <end position="340"/>
    </location>
</feature>
<dbReference type="SUPFAM" id="SSF53807">
    <property type="entry name" value="Helical backbone' metal receptor"/>
    <property type="match status" value="1"/>
</dbReference>
<dbReference type="GO" id="GO:0007155">
    <property type="term" value="P:cell adhesion"/>
    <property type="evidence" value="ECO:0007669"/>
    <property type="project" value="InterPro"/>
</dbReference>
<keyword evidence="2 5" id="KW-0813">Transport</keyword>
<dbReference type="PROSITE" id="PS51257">
    <property type="entry name" value="PROKAR_LIPOPROTEIN"/>
    <property type="match status" value="1"/>
</dbReference>
<keyword evidence="4 7" id="KW-0732">Signal</keyword>
<sequence length="340" mass="36441">MPRSRFPLAVTSAAVGALALSACGAAGQSSEQAADDGVTRVVASTSVYGDLVEQIAGDAVELTSIVTTTAQDPHSYEATAQDKLALSKADLVVANGGGYDYYMDQLVGDLGLADDQVVTAVDYSEAAHEHAEEEAAESAGHDDDHGDEHDHGDDHAEETADEHAGHHHAEYNEHVWYDLHVMDAVATDIAERLSELEPEQAETFEANRQEFSDRLAELEERQSGLGIDGDYAMTEPVPYYLLEEAGLSNATPEGYSEAIEHGDDVAPLIQRELVELLDGGDVVVLAYNPQTSSPQTEAAREAAEAAGVPVVEFTETLPEQQDYIEWMDANLTALEDALAE</sequence>
<comment type="subcellular location">
    <subcellularLocation>
        <location evidence="1">Cell envelope</location>
    </subcellularLocation>
</comment>
<dbReference type="GO" id="GO:0030313">
    <property type="term" value="C:cell envelope"/>
    <property type="evidence" value="ECO:0007669"/>
    <property type="project" value="UniProtKB-SubCell"/>
</dbReference>
<organism evidence="8 9">
    <name type="scientific">Zhihengliuella flava</name>
    <dbReference type="NCBI Taxonomy" id="1285193"/>
    <lineage>
        <taxon>Bacteria</taxon>
        <taxon>Bacillati</taxon>
        <taxon>Actinomycetota</taxon>
        <taxon>Actinomycetes</taxon>
        <taxon>Micrococcales</taxon>
        <taxon>Micrococcaceae</taxon>
        <taxon>Zhihengliuella</taxon>
    </lineage>
</organism>
<evidence type="ECO:0000256" key="5">
    <source>
        <dbReference type="RuleBase" id="RU003512"/>
    </source>
</evidence>
<gene>
    <name evidence="8" type="ORF">IW252_000426</name>
</gene>
<dbReference type="Gene3D" id="3.40.50.1980">
    <property type="entry name" value="Nitrogenase molybdenum iron protein domain"/>
    <property type="match status" value="2"/>
</dbReference>
<keyword evidence="3" id="KW-0479">Metal-binding</keyword>
<evidence type="ECO:0000313" key="9">
    <source>
        <dbReference type="Proteomes" id="UP000625033"/>
    </source>
</evidence>
<dbReference type="RefSeq" id="WP_196835074.1">
    <property type="nucleotide sequence ID" value="NZ_JADOTZ010000001.1"/>
</dbReference>
<evidence type="ECO:0000256" key="7">
    <source>
        <dbReference type="SAM" id="SignalP"/>
    </source>
</evidence>
<dbReference type="InterPro" id="IPR006127">
    <property type="entry name" value="ZnuA-like"/>
</dbReference>
<dbReference type="PANTHER" id="PTHR42953">
    <property type="entry name" value="HIGH-AFFINITY ZINC UPTAKE SYSTEM PROTEIN ZNUA-RELATED"/>
    <property type="match status" value="1"/>
</dbReference>
<reference evidence="8" key="1">
    <citation type="submission" date="2020-11" db="EMBL/GenBank/DDBJ databases">
        <title>Sequencing the genomes of 1000 actinobacteria strains.</title>
        <authorList>
            <person name="Klenk H.-P."/>
        </authorList>
    </citation>
    <scope>NUCLEOTIDE SEQUENCE</scope>
    <source>
        <strain evidence="8">DSM 26152</strain>
    </source>
</reference>
<dbReference type="Proteomes" id="UP000625033">
    <property type="component" value="Unassembled WGS sequence"/>
</dbReference>
<comment type="caution">
    <text evidence="8">The sequence shown here is derived from an EMBL/GenBank/DDBJ whole genome shotgun (WGS) entry which is preliminary data.</text>
</comment>
<name>A0A931GKN1_9MICC</name>
<feature type="compositionally biased region" description="Basic and acidic residues" evidence="6">
    <location>
        <begin position="125"/>
        <end position="165"/>
    </location>
</feature>
<evidence type="ECO:0000256" key="6">
    <source>
        <dbReference type="SAM" id="MobiDB-lite"/>
    </source>
</evidence>
<proteinExistence type="inferred from homology"/>
<feature type="region of interest" description="Disordered" evidence="6">
    <location>
        <begin position="123"/>
        <end position="165"/>
    </location>
</feature>
<evidence type="ECO:0000256" key="3">
    <source>
        <dbReference type="ARBA" id="ARBA00022723"/>
    </source>
</evidence>
<dbReference type="GO" id="GO:0030001">
    <property type="term" value="P:metal ion transport"/>
    <property type="evidence" value="ECO:0007669"/>
    <property type="project" value="InterPro"/>
</dbReference>
<dbReference type="PANTHER" id="PTHR42953:SF1">
    <property type="entry name" value="METAL-BINDING PROTEIN HI_0362-RELATED"/>
    <property type="match status" value="1"/>
</dbReference>
<evidence type="ECO:0000256" key="4">
    <source>
        <dbReference type="ARBA" id="ARBA00022729"/>
    </source>
</evidence>
<evidence type="ECO:0000313" key="8">
    <source>
        <dbReference type="EMBL" id="MBG6083659.1"/>
    </source>
</evidence>
<comment type="similarity">
    <text evidence="5">Belongs to the bacterial solute-binding protein 9 family.</text>
</comment>
<feature type="signal peptide" evidence="7">
    <location>
        <begin position="1"/>
        <end position="19"/>
    </location>
</feature>